<dbReference type="PATRIC" id="fig|2033.6.peg.410"/>
<accession>A0A147EUE0</accession>
<protein>
    <submittedName>
        <fullName evidence="1">Uncharacterized protein</fullName>
    </submittedName>
</protein>
<gene>
    <name evidence="1" type="ORF">NS220_14910</name>
</gene>
<sequence length="99" mass="10485">MTADPKDAAVANLSALADVLRTIGQERYATFFDGVVGDLLHAGDPGEVREAAARGLAAFGGMNSVNDLVVMDGSVPDIENNRAIDERREAVYDALTHLI</sequence>
<evidence type="ECO:0000313" key="2">
    <source>
        <dbReference type="Proteomes" id="UP000075025"/>
    </source>
</evidence>
<organism evidence="1 2">
    <name type="scientific">Microbacterium testaceum</name>
    <name type="common">Aureobacterium testaceum</name>
    <name type="synonym">Brevibacterium testaceum</name>
    <dbReference type="NCBI Taxonomy" id="2033"/>
    <lineage>
        <taxon>Bacteria</taxon>
        <taxon>Bacillati</taxon>
        <taxon>Actinomycetota</taxon>
        <taxon>Actinomycetes</taxon>
        <taxon>Micrococcales</taxon>
        <taxon>Microbacteriaceae</taxon>
        <taxon>Microbacterium</taxon>
    </lineage>
</organism>
<dbReference type="Proteomes" id="UP000075025">
    <property type="component" value="Unassembled WGS sequence"/>
</dbReference>
<comment type="caution">
    <text evidence="1">The sequence shown here is derived from an EMBL/GenBank/DDBJ whole genome shotgun (WGS) entry which is preliminary data.</text>
</comment>
<dbReference type="RefSeq" id="WP_058624802.1">
    <property type="nucleotide sequence ID" value="NZ_LDRT01000119.1"/>
</dbReference>
<proteinExistence type="predicted"/>
<reference evidence="1 2" key="1">
    <citation type="journal article" date="2016" name="Front. Microbiol.">
        <title>Genomic Resource of Rice Seed Associated Bacteria.</title>
        <authorList>
            <person name="Midha S."/>
            <person name="Bansal K."/>
            <person name="Sharma S."/>
            <person name="Kumar N."/>
            <person name="Patil P.P."/>
            <person name="Chaudhry V."/>
            <person name="Patil P.B."/>
        </authorList>
    </citation>
    <scope>NUCLEOTIDE SEQUENCE [LARGE SCALE GENOMIC DNA]</scope>
    <source>
        <strain evidence="1 2">NS220</strain>
    </source>
</reference>
<name>A0A147EUE0_MICTE</name>
<evidence type="ECO:0000313" key="1">
    <source>
        <dbReference type="EMBL" id="KTR90869.1"/>
    </source>
</evidence>
<dbReference type="OrthoDB" id="5073365at2"/>
<dbReference type="EMBL" id="LDRT01000119">
    <property type="protein sequence ID" value="KTR90869.1"/>
    <property type="molecule type" value="Genomic_DNA"/>
</dbReference>
<dbReference type="AlphaFoldDB" id="A0A147EUE0"/>